<dbReference type="InterPro" id="IPR013083">
    <property type="entry name" value="Znf_RING/FYVE/PHD"/>
</dbReference>
<proteinExistence type="predicted"/>
<name>A0A1G6NQB0_9ACTN</name>
<gene>
    <name evidence="2" type="ORF">SAMN05421872_103338</name>
</gene>
<sequence length="112" mass="11955">MTDIDPTVPPSGPGCVECDAAGGWWVHLRRCASCGHVGCCDSSPAQHATAHFRSTGHPVVQSFEPGEDWFWDYVREVGILGPELAAPTSHPEDEPTPGPAGRVPANWPDLVN</sequence>
<feature type="domain" description="UBP-type" evidence="1">
    <location>
        <begin position="1"/>
        <end position="95"/>
    </location>
</feature>
<accession>A0A1G6NQB0</accession>
<reference evidence="3" key="1">
    <citation type="submission" date="2016-10" db="EMBL/GenBank/DDBJ databases">
        <authorList>
            <person name="Varghese N."/>
            <person name="Submissions S."/>
        </authorList>
    </citation>
    <scope>NUCLEOTIDE SEQUENCE [LARGE SCALE GENOMIC DNA]</scope>
    <source>
        <strain evidence="3">CGMCC 4.6858</strain>
    </source>
</reference>
<protein>
    <submittedName>
        <fullName evidence="2">Ubiquitin-hydrolase Zn-finger-containing protein</fullName>
    </submittedName>
</protein>
<dbReference type="STRING" id="1045774.SAMN05421872_103338"/>
<dbReference type="AlphaFoldDB" id="A0A1G6NQB0"/>
<dbReference type="Gene3D" id="3.30.40.10">
    <property type="entry name" value="Zinc/RING finger domain, C3HC4 (zinc finger)"/>
    <property type="match status" value="1"/>
</dbReference>
<dbReference type="OrthoDB" id="57886at2"/>
<dbReference type="EMBL" id="FMZM01000003">
    <property type="protein sequence ID" value="SDC70063.1"/>
    <property type="molecule type" value="Genomic_DNA"/>
</dbReference>
<evidence type="ECO:0000259" key="1">
    <source>
        <dbReference type="PROSITE" id="PS50271"/>
    </source>
</evidence>
<keyword evidence="2" id="KW-0378">Hydrolase</keyword>
<dbReference type="SUPFAM" id="SSF57850">
    <property type="entry name" value="RING/U-box"/>
    <property type="match status" value="1"/>
</dbReference>
<dbReference type="Proteomes" id="UP000199034">
    <property type="component" value="Unassembled WGS sequence"/>
</dbReference>
<dbReference type="PROSITE" id="PS50271">
    <property type="entry name" value="ZF_UBP"/>
    <property type="match status" value="1"/>
</dbReference>
<dbReference type="RefSeq" id="WP_090853113.1">
    <property type="nucleotide sequence ID" value="NZ_FMZM01000003.1"/>
</dbReference>
<organism evidence="2 3">
    <name type="scientific">Nocardioides lianchengensis</name>
    <dbReference type="NCBI Taxonomy" id="1045774"/>
    <lineage>
        <taxon>Bacteria</taxon>
        <taxon>Bacillati</taxon>
        <taxon>Actinomycetota</taxon>
        <taxon>Actinomycetes</taxon>
        <taxon>Propionibacteriales</taxon>
        <taxon>Nocardioidaceae</taxon>
        <taxon>Nocardioides</taxon>
    </lineage>
</organism>
<keyword evidence="3" id="KW-1185">Reference proteome</keyword>
<dbReference type="GO" id="GO:0016787">
    <property type="term" value="F:hydrolase activity"/>
    <property type="evidence" value="ECO:0007669"/>
    <property type="project" value="UniProtKB-KW"/>
</dbReference>
<dbReference type="InterPro" id="IPR001607">
    <property type="entry name" value="Znf_UBP"/>
</dbReference>
<evidence type="ECO:0000313" key="3">
    <source>
        <dbReference type="Proteomes" id="UP000199034"/>
    </source>
</evidence>
<dbReference type="Pfam" id="PF02148">
    <property type="entry name" value="zf-UBP"/>
    <property type="match status" value="1"/>
</dbReference>
<dbReference type="GO" id="GO:0008270">
    <property type="term" value="F:zinc ion binding"/>
    <property type="evidence" value="ECO:0007669"/>
    <property type="project" value="InterPro"/>
</dbReference>
<evidence type="ECO:0000313" key="2">
    <source>
        <dbReference type="EMBL" id="SDC70063.1"/>
    </source>
</evidence>